<keyword evidence="1" id="KW-1133">Transmembrane helix</keyword>
<comment type="caution">
    <text evidence="2">The sequence shown here is derived from an EMBL/GenBank/DDBJ whole genome shotgun (WGS) entry which is preliminary data.</text>
</comment>
<gene>
    <name evidence="2" type="primary">bacA</name>
    <name evidence="2" type="ORF">HLUCCO17_02695</name>
</gene>
<accession>A0A0P7XA35</accession>
<feature type="transmembrane region" description="Helical" evidence="1">
    <location>
        <begin position="12"/>
        <end position="33"/>
    </location>
</feature>
<reference evidence="2 3" key="1">
    <citation type="submission" date="2015-09" db="EMBL/GenBank/DDBJ databases">
        <title>Identification and resolution of microdiversity through metagenomic sequencing of parallel consortia.</title>
        <authorList>
            <person name="Nelson W.C."/>
            <person name="Romine M.F."/>
            <person name="Lindemann S.R."/>
        </authorList>
    </citation>
    <scope>NUCLEOTIDE SEQUENCE [LARGE SCALE GENOMIC DNA]</scope>
    <source>
        <strain evidence="2">HL-109</strain>
    </source>
</reference>
<dbReference type="RefSeq" id="WP_074443415.1">
    <property type="nucleotide sequence ID" value="NZ_FMBM01000001.1"/>
</dbReference>
<organism evidence="2 3">
    <name type="scientific">Saliniramus fredricksonii</name>
    <dbReference type="NCBI Taxonomy" id="1653334"/>
    <lineage>
        <taxon>Bacteria</taxon>
        <taxon>Pseudomonadati</taxon>
        <taxon>Pseudomonadota</taxon>
        <taxon>Alphaproteobacteria</taxon>
        <taxon>Hyphomicrobiales</taxon>
        <taxon>Salinarimonadaceae</taxon>
        <taxon>Saliniramus</taxon>
    </lineage>
</organism>
<keyword evidence="1" id="KW-0472">Membrane</keyword>
<dbReference type="Proteomes" id="UP000050497">
    <property type="component" value="Unassembled WGS sequence"/>
</dbReference>
<evidence type="ECO:0000313" key="3">
    <source>
        <dbReference type="Proteomes" id="UP000050497"/>
    </source>
</evidence>
<dbReference type="EMBL" id="LJSX01000003">
    <property type="protein sequence ID" value="KPQ12084.1"/>
    <property type="molecule type" value="Genomic_DNA"/>
</dbReference>
<keyword evidence="1" id="KW-0812">Transmembrane</keyword>
<sequence length="65" mass="7088">MYLGGAALRINWAAASVGFVVSALVGTIALQIVLKLLYRAKLKYFSFYLWGMALLVAFGVVEFGK</sequence>
<feature type="transmembrane region" description="Helical" evidence="1">
    <location>
        <begin position="45"/>
        <end position="64"/>
    </location>
</feature>
<name>A0A0P7XA35_9HYPH</name>
<proteinExistence type="predicted"/>
<evidence type="ECO:0000256" key="1">
    <source>
        <dbReference type="SAM" id="Phobius"/>
    </source>
</evidence>
<evidence type="ECO:0000313" key="2">
    <source>
        <dbReference type="EMBL" id="KPQ12084.1"/>
    </source>
</evidence>
<dbReference type="AlphaFoldDB" id="A0A0P7XA35"/>
<protein>
    <submittedName>
        <fullName evidence="2">Bacitracin resistance protein BacA</fullName>
    </submittedName>
</protein>